<feature type="region of interest" description="Disordered" evidence="1">
    <location>
        <begin position="655"/>
        <end position="683"/>
    </location>
</feature>
<reference evidence="2" key="1">
    <citation type="submission" date="2022-10" db="EMBL/GenBank/DDBJ databases">
        <title>Catenovulum adriacola sp. nov. isolated in the Harbour of Susak.</title>
        <authorList>
            <person name="Schoch T."/>
            <person name="Reich S.J."/>
            <person name="Stoeferle S."/>
            <person name="Flaiz M."/>
            <person name="Kazda M."/>
            <person name="Riedel C.U."/>
            <person name="Duerre P."/>
        </authorList>
    </citation>
    <scope>NUCLEOTIDE SEQUENCE</scope>
    <source>
        <strain evidence="2">TS8</strain>
    </source>
</reference>
<evidence type="ECO:0000256" key="1">
    <source>
        <dbReference type="SAM" id="MobiDB-lite"/>
    </source>
</evidence>
<accession>A0ABY7ALJ4</accession>
<feature type="compositionally biased region" description="Polar residues" evidence="1">
    <location>
        <begin position="666"/>
        <end position="677"/>
    </location>
</feature>
<dbReference type="Proteomes" id="UP001163726">
    <property type="component" value="Chromosome"/>
</dbReference>
<gene>
    <name evidence="2" type="ORF">OLW01_13655</name>
</gene>
<name>A0ABY7ALJ4_9ALTE</name>
<organism evidence="2 3">
    <name type="scientific">Catenovulum adriaticum</name>
    <dbReference type="NCBI Taxonomy" id="2984846"/>
    <lineage>
        <taxon>Bacteria</taxon>
        <taxon>Pseudomonadati</taxon>
        <taxon>Pseudomonadota</taxon>
        <taxon>Gammaproteobacteria</taxon>
        <taxon>Alteromonadales</taxon>
        <taxon>Alteromonadaceae</taxon>
        <taxon>Catenovulum</taxon>
    </lineage>
</organism>
<keyword evidence="3" id="KW-1185">Reference proteome</keyword>
<evidence type="ECO:0000313" key="3">
    <source>
        <dbReference type="Proteomes" id="UP001163726"/>
    </source>
</evidence>
<protein>
    <submittedName>
        <fullName evidence="2">Uncharacterized protein</fullName>
    </submittedName>
</protein>
<sequence length="875" mass="98912">MMPVHMASVLITSQLKQPLYTVEGNKNGKNILVKSSEAGDLINQTASVVVIMPSAINKERVVTVQILKANELENQFPLSTFPKDSYIIAGSGMDKDSITMSLNTNNADEIQQNAINTLGDPQKLAQNMAGSGHQFIGFWSGDLITTKNTPKREYIEIDGVKKWVYSNDSKDTHYPIAIELTRNESGQINGYIYNEKENCIFEINQQPLQNNRNANRYLKLSSNFTHSTCENKSILKNTQLTLLENNKISVFARYNHASANKNKSHLTRQKSKQLNDKFAAALKELEIKLTPVFDDTPLFQQTELTYNGTSIELYFLFPHGFSKPNDAFIKVNDETNRCFDTLYSQQTINEKTILTRHTETCNLFEQGYFDVEPNPPLKITWRPDRASTKQTIATETQLLIKRNLPLKGYMEQLNNSYLSHNEQLSLALAAKRFLHTHHSRKTFLNEVFSKDLSFDQPNHKFIGSWQGALAIDDAFVQAELALWTGQLDDYNFMLGYLTIAKSCFYNVHLKNTNGKTSLQSIAYLKGHCTPEQVGMKSRLRTPVAMDAEGQFIKFEFKQGSRIKQSIRAAFKRAKPSPYMVSLFNSQREKTYTPPDKETLLLMDSLQVPGKSIEEKHEQALQQSADLLAQRKQAGKQIQQERDAIALKKWQKKKQQEIEQGIRKPTRSNSQPYSSSDYQPMPEVSGPFDGLAGATFLNAVYKGDASLVKRINQSYGASQIKGLKAFAGTFANSMTDAVINLYSHVKIQDSVAAKYLFEYDSHFAKCLSNTPVTFYVTGYQPDTVFTNLLGVEIARYYGGTTVNKYKVNPEFTDVFNKVGKTKPHGTMSGITSLLANQGSKDLRKSALKGIAQMRKKFACHSKEIKTFERNLISLYY</sequence>
<proteinExistence type="predicted"/>
<dbReference type="EMBL" id="CP109965">
    <property type="protein sequence ID" value="WAJ70170.1"/>
    <property type="molecule type" value="Genomic_DNA"/>
</dbReference>
<dbReference type="RefSeq" id="WP_268074473.1">
    <property type="nucleotide sequence ID" value="NZ_CP109965.1"/>
</dbReference>
<evidence type="ECO:0000313" key="2">
    <source>
        <dbReference type="EMBL" id="WAJ70170.1"/>
    </source>
</evidence>